<dbReference type="SMART" id="SM00408">
    <property type="entry name" value="IGc2"/>
    <property type="match status" value="2"/>
</dbReference>
<reference evidence="6 7" key="1">
    <citation type="submission" date="2020-10" db="EMBL/GenBank/DDBJ databases">
        <title>Pygocentrus nattereri (red-bellied piranha) genome, fPygNat1, primary haplotype.</title>
        <authorList>
            <person name="Myers G."/>
            <person name="Meyer A."/>
            <person name="Karagic N."/>
            <person name="Pippel M."/>
            <person name="Winkler S."/>
            <person name="Tracey A."/>
            <person name="Wood J."/>
            <person name="Formenti G."/>
            <person name="Howe K."/>
            <person name="Fedrigo O."/>
            <person name="Jarvis E.D."/>
        </authorList>
    </citation>
    <scope>NUCLEOTIDE SEQUENCE [LARGE SCALE GENOMIC DNA]</scope>
</reference>
<proteinExistence type="predicted"/>
<dbReference type="Gene3D" id="2.60.40.10">
    <property type="entry name" value="Immunoglobulins"/>
    <property type="match status" value="2"/>
</dbReference>
<protein>
    <recommendedName>
        <fullName evidence="5">Ig-like domain-containing protein</fullName>
    </recommendedName>
</protein>
<keyword evidence="7" id="KW-1185">Reference proteome</keyword>
<dbReference type="InterPro" id="IPR007110">
    <property type="entry name" value="Ig-like_dom"/>
</dbReference>
<dbReference type="PROSITE" id="PS50835">
    <property type="entry name" value="IG_LIKE"/>
    <property type="match status" value="2"/>
</dbReference>
<dbReference type="AlphaFoldDB" id="A0A3B4E2J2"/>
<dbReference type="OMA" id="GPINYIW"/>
<dbReference type="SMART" id="SM00409">
    <property type="entry name" value="IG"/>
    <property type="match status" value="2"/>
</dbReference>
<evidence type="ECO:0000256" key="4">
    <source>
        <dbReference type="ARBA" id="ARBA00023319"/>
    </source>
</evidence>
<dbReference type="Pfam" id="PF13927">
    <property type="entry name" value="Ig_3"/>
    <property type="match status" value="2"/>
</dbReference>
<evidence type="ECO:0000313" key="7">
    <source>
        <dbReference type="Proteomes" id="UP001501920"/>
    </source>
</evidence>
<dbReference type="PANTHER" id="PTHR44337">
    <property type="entry name" value="CARCINOEMBRYONIC ANTIGEN-RELATED CELL ADHESION MOLECULE 8"/>
    <property type="match status" value="1"/>
</dbReference>
<organism evidence="6 7">
    <name type="scientific">Pygocentrus nattereri</name>
    <name type="common">Red-bellied piranha</name>
    <dbReference type="NCBI Taxonomy" id="42514"/>
    <lineage>
        <taxon>Eukaryota</taxon>
        <taxon>Metazoa</taxon>
        <taxon>Chordata</taxon>
        <taxon>Craniata</taxon>
        <taxon>Vertebrata</taxon>
        <taxon>Euteleostomi</taxon>
        <taxon>Actinopterygii</taxon>
        <taxon>Neopterygii</taxon>
        <taxon>Teleostei</taxon>
        <taxon>Ostariophysi</taxon>
        <taxon>Characiformes</taxon>
        <taxon>Characoidei</taxon>
        <taxon>Pygocentrus</taxon>
    </lineage>
</organism>
<dbReference type="InterPro" id="IPR003599">
    <property type="entry name" value="Ig_sub"/>
</dbReference>
<feature type="domain" description="Ig-like" evidence="5">
    <location>
        <begin position="182"/>
        <end position="264"/>
    </location>
</feature>
<accession>A0A3B4E2J2</accession>
<dbReference type="InterPro" id="IPR036179">
    <property type="entry name" value="Ig-like_dom_sf"/>
</dbReference>
<dbReference type="PANTHER" id="PTHR44337:SF23">
    <property type="entry name" value="V-SET AND IMMUNOGLOBULIN DOMAIN CONTAINING 10 LIKE 2"/>
    <property type="match status" value="1"/>
</dbReference>
<dbReference type="InterPro" id="IPR003598">
    <property type="entry name" value="Ig_sub2"/>
</dbReference>
<evidence type="ECO:0000256" key="3">
    <source>
        <dbReference type="ARBA" id="ARBA00023180"/>
    </source>
</evidence>
<dbReference type="SUPFAM" id="SSF48726">
    <property type="entry name" value="Immunoglobulin"/>
    <property type="match status" value="2"/>
</dbReference>
<reference evidence="6" key="3">
    <citation type="submission" date="2025-09" db="UniProtKB">
        <authorList>
            <consortium name="Ensembl"/>
        </authorList>
    </citation>
    <scope>IDENTIFICATION</scope>
</reference>
<feature type="domain" description="Ig-like" evidence="5">
    <location>
        <begin position="35"/>
        <end position="113"/>
    </location>
</feature>
<reference evidence="6" key="2">
    <citation type="submission" date="2025-08" db="UniProtKB">
        <authorList>
            <consortium name="Ensembl"/>
        </authorList>
    </citation>
    <scope>IDENTIFICATION</scope>
</reference>
<keyword evidence="4" id="KW-0393">Immunoglobulin domain</keyword>
<evidence type="ECO:0000256" key="1">
    <source>
        <dbReference type="ARBA" id="ARBA00022729"/>
    </source>
</evidence>
<evidence type="ECO:0000313" key="6">
    <source>
        <dbReference type="Ensembl" id="ENSPNAP00000029908.2"/>
    </source>
</evidence>
<dbReference type="GeneTree" id="ENSGT00940000168885"/>
<sequence>SLSKTYPPHIGCHQGISYYISILYDLTVSMPVSKPYIVLSDRSPVEGSSVWMLCGLEAGTEPVSYIWEQESHSGLVTTLAEINSNLINITGVTYNHTGWYRCLARNEVSQQRSDRIWLDVICKCGFYNLKNEDLTKSCIFKQIRRMHIFLISLNRFYVSIMLNAFRCFFTCVMSVSVGPEQPQIDATAYSVTEQGYSALERRNISLTCQASSNPPSQYVWFYNNSEIYTGGQLTINTVLRGHAGYYACLAQNTFRNTLSKKTITLTVYYGTLKTVMTQMYVKTLLRTVEVIYP</sequence>
<keyword evidence="3" id="KW-0325">Glycoprotein</keyword>
<dbReference type="CDD" id="cd00096">
    <property type="entry name" value="Ig"/>
    <property type="match status" value="1"/>
</dbReference>
<keyword evidence="1" id="KW-0732">Signal</keyword>
<dbReference type="InterPro" id="IPR013783">
    <property type="entry name" value="Ig-like_fold"/>
</dbReference>
<evidence type="ECO:0000256" key="2">
    <source>
        <dbReference type="ARBA" id="ARBA00023157"/>
    </source>
</evidence>
<dbReference type="Proteomes" id="UP001501920">
    <property type="component" value="Chromosome 16"/>
</dbReference>
<dbReference type="InterPro" id="IPR052598">
    <property type="entry name" value="IgSF_CEA-related"/>
</dbReference>
<name>A0A3B4E2J2_PYGNA</name>
<dbReference type="Ensembl" id="ENSPNAT00000017171.2">
    <property type="protein sequence ID" value="ENSPNAP00000029908.2"/>
    <property type="gene ID" value="ENSPNAG00000016039.2"/>
</dbReference>
<keyword evidence="2" id="KW-1015">Disulfide bond</keyword>
<evidence type="ECO:0000259" key="5">
    <source>
        <dbReference type="PROSITE" id="PS50835"/>
    </source>
</evidence>